<keyword evidence="1" id="KW-0479">Metal-binding</keyword>
<dbReference type="EMBL" id="CAJPWZ010000917">
    <property type="protein sequence ID" value="CAG2203362.1"/>
    <property type="molecule type" value="Genomic_DNA"/>
</dbReference>
<protein>
    <recommendedName>
        <fullName evidence="2">C2H2-type domain-containing protein</fullName>
    </recommendedName>
</protein>
<evidence type="ECO:0000313" key="4">
    <source>
        <dbReference type="Proteomes" id="UP000683360"/>
    </source>
</evidence>
<comment type="caution">
    <text evidence="3">The sequence shown here is derived from an EMBL/GenBank/DDBJ whole genome shotgun (WGS) entry which is preliminary data.</text>
</comment>
<keyword evidence="1" id="KW-0863">Zinc-finger</keyword>
<dbReference type="Gene3D" id="3.30.160.60">
    <property type="entry name" value="Classic Zinc Finger"/>
    <property type="match status" value="1"/>
</dbReference>
<dbReference type="PROSITE" id="PS50157">
    <property type="entry name" value="ZINC_FINGER_C2H2_2"/>
    <property type="match status" value="1"/>
</dbReference>
<dbReference type="InterPro" id="IPR013087">
    <property type="entry name" value="Znf_C2H2_type"/>
</dbReference>
<dbReference type="Proteomes" id="UP000683360">
    <property type="component" value="Unassembled WGS sequence"/>
</dbReference>
<dbReference type="PROSITE" id="PS00028">
    <property type="entry name" value="ZINC_FINGER_C2H2_1"/>
    <property type="match status" value="1"/>
</dbReference>
<proteinExistence type="predicted"/>
<keyword evidence="4" id="KW-1185">Reference proteome</keyword>
<feature type="domain" description="C2H2-type" evidence="2">
    <location>
        <begin position="19"/>
        <end position="45"/>
    </location>
</feature>
<evidence type="ECO:0000256" key="1">
    <source>
        <dbReference type="PROSITE-ProRule" id="PRU00042"/>
    </source>
</evidence>
<reference evidence="3" key="1">
    <citation type="submission" date="2021-03" db="EMBL/GenBank/DDBJ databases">
        <authorList>
            <person name="Bekaert M."/>
        </authorList>
    </citation>
    <scope>NUCLEOTIDE SEQUENCE</scope>
</reference>
<sequence>MWNLNRHYNETHAEYRFVRTCPEKGCNKSFNRKFDLEKHLQRYHSYPINVAKANANQIEATCISAEDKRKERWNPVNLCDYSDISDDELDFTDSNAQTVFSNVPSFNIDSIIQNSKPELDDQEPLPENTCRTFSPILYSDVSDNEIFIDEAEHLDNLDKTFCDISNDFQLAEDSVNRSEHKEDNFDDDVISIADTSTSGDMDSSCHDIVDETTTTIIIALTRRDFSYTNGMTETVRESRIQYSNGMDPEEIDFSALAANIISEVNEHSKNQNKRFTSADNL</sequence>
<dbReference type="AlphaFoldDB" id="A0A8S3R8K3"/>
<evidence type="ECO:0000313" key="3">
    <source>
        <dbReference type="EMBL" id="CAG2203362.1"/>
    </source>
</evidence>
<organism evidence="3 4">
    <name type="scientific">Mytilus edulis</name>
    <name type="common">Blue mussel</name>
    <dbReference type="NCBI Taxonomy" id="6550"/>
    <lineage>
        <taxon>Eukaryota</taxon>
        <taxon>Metazoa</taxon>
        <taxon>Spiralia</taxon>
        <taxon>Lophotrochozoa</taxon>
        <taxon>Mollusca</taxon>
        <taxon>Bivalvia</taxon>
        <taxon>Autobranchia</taxon>
        <taxon>Pteriomorphia</taxon>
        <taxon>Mytilida</taxon>
        <taxon>Mytiloidea</taxon>
        <taxon>Mytilidae</taxon>
        <taxon>Mytilinae</taxon>
        <taxon>Mytilus</taxon>
    </lineage>
</organism>
<dbReference type="SMART" id="SM00355">
    <property type="entry name" value="ZnF_C2H2"/>
    <property type="match status" value="1"/>
</dbReference>
<evidence type="ECO:0000259" key="2">
    <source>
        <dbReference type="PROSITE" id="PS50157"/>
    </source>
</evidence>
<name>A0A8S3R8K3_MYTED</name>
<accession>A0A8S3R8K3</accession>
<gene>
    <name evidence="3" type="ORF">MEDL_17797</name>
</gene>
<dbReference type="GO" id="GO:0008270">
    <property type="term" value="F:zinc ion binding"/>
    <property type="evidence" value="ECO:0007669"/>
    <property type="project" value="UniProtKB-KW"/>
</dbReference>
<keyword evidence="1" id="KW-0862">Zinc</keyword>
<dbReference type="OrthoDB" id="2687452at2759"/>